<sequence length="104" mass="12030">IQYNRIQQYNSKRPSPLRLLLPSQNHMTPSCPKPDARQNPSRNCAATRKSRLTTLQNPYPSNLNVKPSRPLFPISRDFQRDREFLNLEFKIPSIFSLIGPSLPL</sequence>
<evidence type="ECO:0000313" key="3">
    <source>
        <dbReference type="Proteomes" id="UP001627284"/>
    </source>
</evidence>
<feature type="non-terminal residue" evidence="2">
    <location>
        <position position="1"/>
    </location>
</feature>
<proteinExistence type="predicted"/>
<dbReference type="AlphaFoldDB" id="A0ABD2R499"/>
<organism evidence="2 3">
    <name type="scientific">Solanum stoloniferum</name>
    <dbReference type="NCBI Taxonomy" id="62892"/>
    <lineage>
        <taxon>Eukaryota</taxon>
        <taxon>Viridiplantae</taxon>
        <taxon>Streptophyta</taxon>
        <taxon>Embryophyta</taxon>
        <taxon>Tracheophyta</taxon>
        <taxon>Spermatophyta</taxon>
        <taxon>Magnoliopsida</taxon>
        <taxon>eudicotyledons</taxon>
        <taxon>Gunneridae</taxon>
        <taxon>Pentapetalae</taxon>
        <taxon>asterids</taxon>
        <taxon>lamiids</taxon>
        <taxon>Solanales</taxon>
        <taxon>Solanaceae</taxon>
        <taxon>Solanoideae</taxon>
        <taxon>Solaneae</taxon>
        <taxon>Solanum</taxon>
    </lineage>
</organism>
<comment type="caution">
    <text evidence="2">The sequence shown here is derived from an EMBL/GenBank/DDBJ whole genome shotgun (WGS) entry which is preliminary data.</text>
</comment>
<feature type="compositionally biased region" description="Polar residues" evidence="1">
    <location>
        <begin position="1"/>
        <end position="12"/>
    </location>
</feature>
<dbReference type="Proteomes" id="UP001627284">
    <property type="component" value="Unassembled WGS sequence"/>
</dbReference>
<dbReference type="EMBL" id="JBJKTR010000022">
    <property type="protein sequence ID" value="KAL3326398.1"/>
    <property type="molecule type" value="Genomic_DNA"/>
</dbReference>
<evidence type="ECO:0000256" key="1">
    <source>
        <dbReference type="SAM" id="MobiDB-lite"/>
    </source>
</evidence>
<reference evidence="2 3" key="1">
    <citation type="submission" date="2024-05" db="EMBL/GenBank/DDBJ databases">
        <title>De novo assembly of an allotetraploid wild potato.</title>
        <authorList>
            <person name="Hosaka A.J."/>
        </authorList>
    </citation>
    <scope>NUCLEOTIDE SEQUENCE [LARGE SCALE GENOMIC DNA]</scope>
    <source>
        <tissue evidence="2">Young leaves</tissue>
    </source>
</reference>
<protein>
    <submittedName>
        <fullName evidence="2">Uncharacterized protein</fullName>
    </submittedName>
</protein>
<evidence type="ECO:0000313" key="2">
    <source>
        <dbReference type="EMBL" id="KAL3326398.1"/>
    </source>
</evidence>
<accession>A0ABD2R499</accession>
<gene>
    <name evidence="2" type="ORF">AABB24_037200</name>
</gene>
<feature type="compositionally biased region" description="Low complexity" evidence="1">
    <location>
        <begin position="13"/>
        <end position="23"/>
    </location>
</feature>
<name>A0ABD2R499_9SOLN</name>
<feature type="compositionally biased region" description="Polar residues" evidence="1">
    <location>
        <begin position="52"/>
        <end position="63"/>
    </location>
</feature>
<feature type="region of interest" description="Disordered" evidence="1">
    <location>
        <begin position="1"/>
        <end position="63"/>
    </location>
</feature>
<keyword evidence="3" id="KW-1185">Reference proteome</keyword>